<evidence type="ECO:0000313" key="2">
    <source>
        <dbReference type="EMBL" id="VXB76145.1"/>
    </source>
</evidence>
<comment type="caution">
    <text evidence="2">The sequence shown here is derived from an EMBL/GenBank/DDBJ whole genome shotgun (WGS) entry which is preliminary data.</text>
</comment>
<protein>
    <submittedName>
        <fullName evidence="2">Uncharacterized protein</fullName>
    </submittedName>
</protein>
<keyword evidence="1" id="KW-0472">Membrane</keyword>
<reference evidence="2 3" key="1">
    <citation type="submission" date="2019-10" db="EMBL/GenBank/DDBJ databases">
        <authorList>
            <person name="Karimi E."/>
        </authorList>
    </citation>
    <scope>NUCLEOTIDE SEQUENCE [LARGE SCALE GENOMIC DNA]</scope>
    <source>
        <strain evidence="2">Pantoea sp. 111</strain>
    </source>
</reference>
<dbReference type="Proteomes" id="UP000433737">
    <property type="component" value="Unassembled WGS sequence"/>
</dbReference>
<dbReference type="EMBL" id="CABWMH010000009">
    <property type="protein sequence ID" value="VXB76145.1"/>
    <property type="molecule type" value="Genomic_DNA"/>
</dbReference>
<feature type="transmembrane region" description="Helical" evidence="1">
    <location>
        <begin position="44"/>
        <end position="64"/>
    </location>
</feature>
<feature type="transmembrane region" description="Helical" evidence="1">
    <location>
        <begin position="7"/>
        <end position="38"/>
    </location>
</feature>
<evidence type="ECO:0000256" key="1">
    <source>
        <dbReference type="SAM" id="Phobius"/>
    </source>
</evidence>
<accession>A0AAX3J5U1</accession>
<name>A0AAX3J5U1_9GAMM</name>
<evidence type="ECO:0000313" key="3">
    <source>
        <dbReference type="Proteomes" id="UP000433737"/>
    </source>
</evidence>
<organism evidence="2 3">
    <name type="scientific">Pantoea brenneri</name>
    <dbReference type="NCBI Taxonomy" id="472694"/>
    <lineage>
        <taxon>Bacteria</taxon>
        <taxon>Pseudomonadati</taxon>
        <taxon>Pseudomonadota</taxon>
        <taxon>Gammaproteobacteria</taxon>
        <taxon>Enterobacterales</taxon>
        <taxon>Erwiniaceae</taxon>
        <taxon>Pantoea</taxon>
    </lineage>
</organism>
<proteinExistence type="predicted"/>
<gene>
    <name evidence="2" type="ORF">PANT111_170211</name>
</gene>
<keyword evidence="1" id="KW-1133">Transmembrane helix</keyword>
<dbReference type="AlphaFoldDB" id="A0AAX3J5U1"/>
<sequence>MTLILRLLATAVFIGSFFFFLREPISLVWVVAITLLILNYSNKMAPEVSPILVIALCLVSLFWVNSQTPIWGDEYAEKQDRQQIIEQAKKEDMQQREFVSKAQYAVKVNLKDPGSAAFSSDSYHSSNGSSFACGYVNAKNSFGAMAGNKRYISDGTPAGSYIDDGSSGFEETWKLRCSN</sequence>
<keyword evidence="1" id="KW-0812">Transmembrane</keyword>
<dbReference type="RefSeq" id="WP_159223542.1">
    <property type="nucleotide sequence ID" value="NZ_LR733469.1"/>
</dbReference>